<name>A0A9N9QA25_9HELO</name>
<keyword evidence="2" id="KW-1185">Reference proteome</keyword>
<dbReference type="Proteomes" id="UP000701801">
    <property type="component" value="Unassembled WGS sequence"/>
</dbReference>
<evidence type="ECO:0000313" key="2">
    <source>
        <dbReference type="Proteomes" id="UP000701801"/>
    </source>
</evidence>
<accession>A0A9N9QA25</accession>
<dbReference type="OrthoDB" id="10381642at2759"/>
<protein>
    <submittedName>
        <fullName evidence="1">Uncharacterized protein</fullName>
    </submittedName>
</protein>
<reference evidence="1" key="1">
    <citation type="submission" date="2021-07" db="EMBL/GenBank/DDBJ databases">
        <authorList>
            <person name="Durling M."/>
        </authorList>
    </citation>
    <scope>NUCLEOTIDE SEQUENCE</scope>
</reference>
<gene>
    <name evidence="1" type="ORF">HYALB_00012720</name>
</gene>
<dbReference type="EMBL" id="CAJVRM010000403">
    <property type="protein sequence ID" value="CAG8980639.1"/>
    <property type="molecule type" value="Genomic_DNA"/>
</dbReference>
<comment type="caution">
    <text evidence="1">The sequence shown here is derived from an EMBL/GenBank/DDBJ whole genome shotgun (WGS) entry which is preliminary data.</text>
</comment>
<proteinExistence type="predicted"/>
<evidence type="ECO:0000313" key="1">
    <source>
        <dbReference type="EMBL" id="CAG8980639.1"/>
    </source>
</evidence>
<dbReference type="AlphaFoldDB" id="A0A9N9QA25"/>
<sequence>MRDENAQTLDGFLSKLTEDDFEYYHDHGPGDDGNTQNGVTTPPCIFRDEAGELIYRLPTSPPMEQQKRDKLMKLSAKPHEAGCRCFQCPPSQHVPEFLDKAITDIRCRIYDYCFILDDSDPHHTKHREYKSLSKSRFNCIGFLLSCKTIYMEASQVIYKRNNFIFWPTTIFNVPNSVRNIFPALPLETHLDSTGSCAQAATEVVFCQNNDGPCTQHQHAMFEVESPTLSFLKMIGPELSSLITNITLMVHFPIFSCGNGDYEGIYSLQGKILGF</sequence>
<organism evidence="1 2">
    <name type="scientific">Hymenoscyphus albidus</name>
    <dbReference type="NCBI Taxonomy" id="595503"/>
    <lineage>
        <taxon>Eukaryota</taxon>
        <taxon>Fungi</taxon>
        <taxon>Dikarya</taxon>
        <taxon>Ascomycota</taxon>
        <taxon>Pezizomycotina</taxon>
        <taxon>Leotiomycetes</taxon>
        <taxon>Helotiales</taxon>
        <taxon>Helotiaceae</taxon>
        <taxon>Hymenoscyphus</taxon>
    </lineage>
</organism>